<proteinExistence type="predicted"/>
<protein>
    <submittedName>
        <fullName evidence="2">DNA-binding XRE family transcriptional regulator</fullName>
    </submittedName>
</protein>
<dbReference type="SMART" id="SM00530">
    <property type="entry name" value="HTH_XRE"/>
    <property type="match status" value="1"/>
</dbReference>
<keyword evidence="3" id="KW-1185">Reference proteome</keyword>
<evidence type="ECO:0000259" key="1">
    <source>
        <dbReference type="PROSITE" id="PS50943"/>
    </source>
</evidence>
<name>A0A2U1CRU4_9BURK</name>
<organism evidence="2 3">
    <name type="scientific">Pusillimonas noertemannii</name>
    <dbReference type="NCBI Taxonomy" id="305977"/>
    <lineage>
        <taxon>Bacteria</taxon>
        <taxon>Pseudomonadati</taxon>
        <taxon>Pseudomonadota</taxon>
        <taxon>Betaproteobacteria</taxon>
        <taxon>Burkholderiales</taxon>
        <taxon>Alcaligenaceae</taxon>
        <taxon>Pusillimonas</taxon>
    </lineage>
</organism>
<dbReference type="SUPFAM" id="SSF47413">
    <property type="entry name" value="lambda repressor-like DNA-binding domains"/>
    <property type="match status" value="1"/>
</dbReference>
<evidence type="ECO:0000313" key="2">
    <source>
        <dbReference type="EMBL" id="PVY68618.1"/>
    </source>
</evidence>
<dbReference type="InterPro" id="IPR010982">
    <property type="entry name" value="Lambda_DNA-bd_dom_sf"/>
</dbReference>
<keyword evidence="2" id="KW-0238">DNA-binding</keyword>
<dbReference type="AlphaFoldDB" id="A0A2U1CRU4"/>
<dbReference type="GO" id="GO:0003677">
    <property type="term" value="F:DNA binding"/>
    <property type="evidence" value="ECO:0007669"/>
    <property type="project" value="UniProtKB-KW"/>
</dbReference>
<dbReference type="OrthoDB" id="8781680at2"/>
<dbReference type="CDD" id="cd00093">
    <property type="entry name" value="HTH_XRE"/>
    <property type="match status" value="1"/>
</dbReference>
<dbReference type="Proteomes" id="UP000246145">
    <property type="component" value="Unassembled WGS sequence"/>
</dbReference>
<sequence>MDMKGWIKAARLHAKLTQQQLGDRMGMSKGNVWAWEKGNHEASLDQLIKIAEITEFREPFPGTAAQANVKSSSGTGAAWPFTSIDENKVRSLDDQQRAKLERAILHSADAVSLDIKKD</sequence>
<dbReference type="PROSITE" id="PS50943">
    <property type="entry name" value="HTH_CROC1"/>
    <property type="match status" value="1"/>
</dbReference>
<comment type="caution">
    <text evidence="2">The sequence shown here is derived from an EMBL/GenBank/DDBJ whole genome shotgun (WGS) entry which is preliminary data.</text>
</comment>
<dbReference type="EMBL" id="QEKO01000001">
    <property type="protein sequence ID" value="PVY68618.1"/>
    <property type="molecule type" value="Genomic_DNA"/>
</dbReference>
<gene>
    <name evidence="2" type="ORF">C7440_1029</name>
</gene>
<feature type="domain" description="HTH cro/C1-type" evidence="1">
    <location>
        <begin position="7"/>
        <end position="60"/>
    </location>
</feature>
<dbReference type="Gene3D" id="1.10.260.40">
    <property type="entry name" value="lambda repressor-like DNA-binding domains"/>
    <property type="match status" value="1"/>
</dbReference>
<dbReference type="InterPro" id="IPR001387">
    <property type="entry name" value="Cro/C1-type_HTH"/>
</dbReference>
<accession>A0A2U1CRU4</accession>
<evidence type="ECO:0000313" key="3">
    <source>
        <dbReference type="Proteomes" id="UP000246145"/>
    </source>
</evidence>
<dbReference type="Pfam" id="PF01381">
    <property type="entry name" value="HTH_3"/>
    <property type="match status" value="1"/>
</dbReference>
<reference evidence="2 3" key="1">
    <citation type="submission" date="2018-04" db="EMBL/GenBank/DDBJ databases">
        <title>Genomic Encyclopedia of Type Strains, Phase IV (KMG-IV): sequencing the most valuable type-strain genomes for metagenomic binning, comparative biology and taxonomic classification.</title>
        <authorList>
            <person name="Goeker M."/>
        </authorList>
    </citation>
    <scope>NUCLEOTIDE SEQUENCE [LARGE SCALE GENOMIC DNA]</scope>
    <source>
        <strain evidence="2 3">DSM 10065</strain>
    </source>
</reference>